<dbReference type="InterPro" id="IPR010817">
    <property type="entry name" value="HemY_N"/>
</dbReference>
<evidence type="ECO:0000313" key="10">
    <source>
        <dbReference type="Proteomes" id="UP000297989"/>
    </source>
</evidence>
<evidence type="ECO:0000256" key="6">
    <source>
        <dbReference type="ARBA" id="ARBA00023136"/>
    </source>
</evidence>
<dbReference type="Proteomes" id="UP000297989">
    <property type="component" value="Unassembled WGS sequence"/>
</dbReference>
<dbReference type="GO" id="GO:0042168">
    <property type="term" value="P:heme metabolic process"/>
    <property type="evidence" value="ECO:0007669"/>
    <property type="project" value="InterPro"/>
</dbReference>
<organism evidence="9 10">
    <name type="scientific">Salmonella enterica subsp. enterica serovar Poona</name>
    <dbReference type="NCBI Taxonomy" id="436295"/>
    <lineage>
        <taxon>Bacteria</taxon>
        <taxon>Pseudomonadati</taxon>
        <taxon>Pseudomonadota</taxon>
        <taxon>Gammaproteobacteria</taxon>
        <taxon>Enterobacterales</taxon>
        <taxon>Enterobacteriaceae</taxon>
        <taxon>Salmonella</taxon>
    </lineage>
</organism>
<feature type="non-terminal residue" evidence="9">
    <location>
        <position position="152"/>
    </location>
</feature>
<dbReference type="GO" id="GO:0005886">
    <property type="term" value="C:plasma membrane"/>
    <property type="evidence" value="ECO:0007669"/>
    <property type="project" value="UniProtKB-SubCell"/>
</dbReference>
<feature type="domain" description="HemY N-terminal" evidence="8">
    <location>
        <begin position="26"/>
        <end position="132"/>
    </location>
</feature>
<sequence>MLKVLLLFVLLLAGIVVGPMIAGHQGYVLIQTDNYNIETSVTGLAIILIVAMVVLFAIEWLLRRLFRTGAHTRGWFAGRKRRRARKQTEQALLKLAEGDYQQVEKLMSKNADHAEQPVVNYLLAAEAAQQRGDAARARQRLDRAAARAGAGP</sequence>
<keyword evidence="5 7" id="KW-1133">Transmembrane helix</keyword>
<keyword evidence="6 7" id="KW-0472">Membrane</keyword>
<accession>A0A659SJH9</accession>
<comment type="subcellular location">
    <subcellularLocation>
        <location evidence="2">Cell membrane</location>
    </subcellularLocation>
    <subcellularLocation>
        <location evidence="1">Membrane</location>
        <topology evidence="1">Multi-pass membrane protein</topology>
    </subcellularLocation>
</comment>
<dbReference type="AlphaFoldDB" id="A0A659SJH9"/>
<dbReference type="Pfam" id="PF07219">
    <property type="entry name" value="HemY_N"/>
    <property type="match status" value="1"/>
</dbReference>
<comment type="caution">
    <text evidence="9">The sequence shown here is derived from an EMBL/GenBank/DDBJ whole genome shotgun (WGS) entry which is preliminary data.</text>
</comment>
<keyword evidence="4 7" id="KW-0812">Transmembrane</keyword>
<dbReference type="InterPro" id="IPR005254">
    <property type="entry name" value="Heme_biosyn_assoc_TPR_pro"/>
</dbReference>
<keyword evidence="3" id="KW-1003">Cell membrane</keyword>
<evidence type="ECO:0000259" key="8">
    <source>
        <dbReference type="Pfam" id="PF07219"/>
    </source>
</evidence>
<evidence type="ECO:0000256" key="5">
    <source>
        <dbReference type="ARBA" id="ARBA00022989"/>
    </source>
</evidence>
<proteinExistence type="predicted"/>
<dbReference type="NCBIfam" id="TIGR00540">
    <property type="entry name" value="TPR_hemY_coli"/>
    <property type="match status" value="1"/>
</dbReference>
<evidence type="ECO:0000256" key="3">
    <source>
        <dbReference type="ARBA" id="ARBA00022475"/>
    </source>
</evidence>
<dbReference type="EMBL" id="PYKK01000213">
    <property type="protein sequence ID" value="TGD51068.1"/>
    <property type="molecule type" value="Genomic_DNA"/>
</dbReference>
<protein>
    <submittedName>
        <fullName evidence="9">Protoheme IX biogenesis protein HemY</fullName>
    </submittedName>
</protein>
<evidence type="ECO:0000313" key="9">
    <source>
        <dbReference type="EMBL" id="TGD51068.1"/>
    </source>
</evidence>
<name>A0A659SJH9_SALET</name>
<evidence type="ECO:0000256" key="2">
    <source>
        <dbReference type="ARBA" id="ARBA00004236"/>
    </source>
</evidence>
<reference evidence="9 10" key="1">
    <citation type="submission" date="2018-03" db="EMBL/GenBank/DDBJ databases">
        <title>Non-Typhoidal Salmonella genome sequencing and assembly.</title>
        <authorList>
            <person name="Matchawe C."/>
        </authorList>
    </citation>
    <scope>NUCLEOTIDE SEQUENCE [LARGE SCALE GENOMIC DNA]</scope>
    <source>
        <strain evidence="9 10">8EV</strain>
    </source>
</reference>
<evidence type="ECO:0000256" key="1">
    <source>
        <dbReference type="ARBA" id="ARBA00004141"/>
    </source>
</evidence>
<gene>
    <name evidence="9" type="ORF">C9F10_02400</name>
</gene>
<feature type="transmembrane region" description="Helical" evidence="7">
    <location>
        <begin position="42"/>
        <end position="62"/>
    </location>
</feature>
<evidence type="ECO:0000256" key="7">
    <source>
        <dbReference type="SAM" id="Phobius"/>
    </source>
</evidence>
<evidence type="ECO:0000256" key="4">
    <source>
        <dbReference type="ARBA" id="ARBA00022692"/>
    </source>
</evidence>